<evidence type="ECO:0000313" key="2">
    <source>
        <dbReference type="EMBL" id="KAF3421849.1"/>
    </source>
</evidence>
<evidence type="ECO:0000256" key="1">
    <source>
        <dbReference type="SAM" id="MobiDB-lite"/>
    </source>
</evidence>
<feature type="region of interest" description="Disordered" evidence="1">
    <location>
        <begin position="57"/>
        <end position="81"/>
    </location>
</feature>
<accession>A0A833R689</accession>
<dbReference type="AlphaFoldDB" id="A0A833R689"/>
<evidence type="ECO:0000313" key="3">
    <source>
        <dbReference type="Proteomes" id="UP000655588"/>
    </source>
</evidence>
<proteinExistence type="predicted"/>
<keyword evidence="3" id="KW-1185">Reference proteome</keyword>
<comment type="caution">
    <text evidence="2">The sequence shown here is derived from an EMBL/GenBank/DDBJ whole genome shotgun (WGS) entry which is preliminary data.</text>
</comment>
<dbReference type="EMBL" id="WNWW01000808">
    <property type="protein sequence ID" value="KAF3421849.1"/>
    <property type="molecule type" value="Genomic_DNA"/>
</dbReference>
<gene>
    <name evidence="2" type="ORF">E2986_11523</name>
</gene>
<sequence length="81" mass="9168">MVMNLFGSFNAVNKNTEQVSLRIYKAPCYHYLQENMKRFIKKQPYLTVPAHSDHAISQTSSDDRFSPDISGGDFIGGYSCT</sequence>
<protein>
    <submittedName>
        <fullName evidence="2">Uncharacterized protein</fullName>
    </submittedName>
</protein>
<name>A0A833R689_9HYME</name>
<organism evidence="2 3">
    <name type="scientific">Frieseomelitta varia</name>
    <dbReference type="NCBI Taxonomy" id="561572"/>
    <lineage>
        <taxon>Eukaryota</taxon>
        <taxon>Metazoa</taxon>
        <taxon>Ecdysozoa</taxon>
        <taxon>Arthropoda</taxon>
        <taxon>Hexapoda</taxon>
        <taxon>Insecta</taxon>
        <taxon>Pterygota</taxon>
        <taxon>Neoptera</taxon>
        <taxon>Endopterygota</taxon>
        <taxon>Hymenoptera</taxon>
        <taxon>Apocrita</taxon>
        <taxon>Aculeata</taxon>
        <taxon>Apoidea</taxon>
        <taxon>Anthophila</taxon>
        <taxon>Apidae</taxon>
        <taxon>Frieseomelitta</taxon>
    </lineage>
</organism>
<dbReference type="Proteomes" id="UP000655588">
    <property type="component" value="Unassembled WGS sequence"/>
</dbReference>
<reference evidence="2" key="1">
    <citation type="submission" date="2019-11" db="EMBL/GenBank/DDBJ databases">
        <title>The nuclear and mitochondrial genomes of Frieseomelitta varia - a highly eusocial stingless bee (Meliponini) with a permanently sterile worker caste.</title>
        <authorList>
            <person name="Freitas F.C.P."/>
            <person name="Lourenco A.P."/>
            <person name="Nunes F.M.F."/>
            <person name="Paschoal A.R."/>
            <person name="Abreu F.C.P."/>
            <person name="Barbin F.O."/>
            <person name="Bataglia L."/>
            <person name="Cardoso-Junior C.A.M."/>
            <person name="Cervoni M.S."/>
            <person name="Silva S.R."/>
            <person name="Dalarmi F."/>
            <person name="Del Lama M.A."/>
            <person name="Depintor T.S."/>
            <person name="Ferreira K.M."/>
            <person name="Goria P.S."/>
            <person name="Jaskot M.C."/>
            <person name="Lago D.C."/>
            <person name="Luna-Lucena D."/>
            <person name="Moda L.M."/>
            <person name="Nascimento L."/>
            <person name="Pedrino M."/>
            <person name="Rabico F.O."/>
            <person name="Sanches F.C."/>
            <person name="Santos D.E."/>
            <person name="Santos C.G."/>
            <person name="Vieira J."/>
            <person name="Lopes T.F."/>
            <person name="Barchuk A.R."/>
            <person name="Hartfelder K."/>
            <person name="Simoes Z.L.P."/>
            <person name="Bitondi M.M.G."/>
            <person name="Pinheiro D.G."/>
        </authorList>
    </citation>
    <scope>NUCLEOTIDE SEQUENCE</scope>
    <source>
        <strain evidence="2">USP_RPSP 00005682</strain>
        <tissue evidence="2">Whole individual</tissue>
    </source>
</reference>